<keyword evidence="1" id="KW-0862">Zinc</keyword>
<dbReference type="Proteomes" id="UP001153148">
    <property type="component" value="Unassembled WGS sequence"/>
</dbReference>
<dbReference type="InterPro" id="IPR013087">
    <property type="entry name" value="Znf_C2H2_type"/>
</dbReference>
<dbReference type="PROSITE" id="PS50157">
    <property type="entry name" value="ZINC_FINGER_C2H2_2"/>
    <property type="match status" value="1"/>
</dbReference>
<dbReference type="EMBL" id="CAJPIN010012373">
    <property type="protein sequence ID" value="CAG2060426.1"/>
    <property type="molecule type" value="Genomic_DNA"/>
</dbReference>
<comment type="caution">
    <text evidence="3">The sequence shown here is derived from an EMBL/GenBank/DDBJ whole genome shotgun (WGS) entry which is preliminary data.</text>
</comment>
<keyword evidence="1" id="KW-0479">Metal-binding</keyword>
<protein>
    <recommendedName>
        <fullName evidence="2">C2H2-type domain-containing protein</fullName>
    </recommendedName>
</protein>
<reference evidence="3" key="1">
    <citation type="submission" date="2021-03" db="EMBL/GenBank/DDBJ databases">
        <authorList>
            <person name="Tran Van P."/>
        </authorList>
    </citation>
    <scope>NUCLEOTIDE SEQUENCE</scope>
</reference>
<dbReference type="SUPFAM" id="SSF57667">
    <property type="entry name" value="beta-beta-alpha zinc fingers"/>
    <property type="match status" value="1"/>
</dbReference>
<evidence type="ECO:0000313" key="4">
    <source>
        <dbReference type="Proteomes" id="UP001153148"/>
    </source>
</evidence>
<name>A0ABN7P0F4_TIMPD</name>
<gene>
    <name evidence="3" type="ORF">TPAB3V08_LOCUS7382</name>
</gene>
<keyword evidence="4" id="KW-1185">Reference proteome</keyword>
<evidence type="ECO:0000256" key="1">
    <source>
        <dbReference type="PROSITE-ProRule" id="PRU00042"/>
    </source>
</evidence>
<proteinExistence type="predicted"/>
<evidence type="ECO:0000259" key="2">
    <source>
        <dbReference type="PROSITE" id="PS50157"/>
    </source>
</evidence>
<sequence>MKSLPTVDIGFATSASLKGIKDFKIFSSEMPIHNHSQHDSESIVSVQPFIPKLTLCGVIRAKYDGLTCHFMPGMNNPTCLIFRSDDMPKLTVYEQIFRHLKYIHRILSSKILDSDVCKKVLPSSGMLAQQKEECVLHSATEINSQHSSTKRGCSKCSVSCGNLSSLKLHNLVHTGERPFHCSECNRSFRRQTELFNNMLLTMFTAPLRKERITRAGSKTFCTDNFGPSVDDLGSLHGSPRTII</sequence>
<organism evidence="3 4">
    <name type="scientific">Timema podura</name>
    <name type="common">Walking stick</name>
    <dbReference type="NCBI Taxonomy" id="61482"/>
    <lineage>
        <taxon>Eukaryota</taxon>
        <taxon>Metazoa</taxon>
        <taxon>Ecdysozoa</taxon>
        <taxon>Arthropoda</taxon>
        <taxon>Hexapoda</taxon>
        <taxon>Insecta</taxon>
        <taxon>Pterygota</taxon>
        <taxon>Neoptera</taxon>
        <taxon>Polyneoptera</taxon>
        <taxon>Phasmatodea</taxon>
        <taxon>Timematodea</taxon>
        <taxon>Timematoidea</taxon>
        <taxon>Timematidae</taxon>
        <taxon>Timema</taxon>
    </lineage>
</organism>
<keyword evidence="1" id="KW-0863">Zinc-finger</keyword>
<feature type="domain" description="C2H2-type" evidence="2">
    <location>
        <begin position="151"/>
        <end position="178"/>
    </location>
</feature>
<dbReference type="Gene3D" id="3.30.160.60">
    <property type="entry name" value="Classic Zinc Finger"/>
    <property type="match status" value="2"/>
</dbReference>
<accession>A0ABN7P0F4</accession>
<dbReference type="PROSITE" id="PS00028">
    <property type="entry name" value="ZINC_FINGER_C2H2_1"/>
    <property type="match status" value="1"/>
</dbReference>
<dbReference type="InterPro" id="IPR036236">
    <property type="entry name" value="Znf_C2H2_sf"/>
</dbReference>
<evidence type="ECO:0000313" key="3">
    <source>
        <dbReference type="EMBL" id="CAG2060426.1"/>
    </source>
</evidence>